<organism evidence="2 3">
    <name type="scientific">Weissella viridescens</name>
    <name type="common">Lactobacillus viridescens</name>
    <dbReference type="NCBI Taxonomy" id="1629"/>
    <lineage>
        <taxon>Bacteria</taxon>
        <taxon>Bacillati</taxon>
        <taxon>Bacillota</taxon>
        <taxon>Bacilli</taxon>
        <taxon>Lactobacillales</taxon>
        <taxon>Lactobacillaceae</taxon>
        <taxon>Weissella</taxon>
    </lineage>
</organism>
<proteinExistence type="predicted"/>
<comment type="caution">
    <text evidence="2">The sequence shown here is derived from an EMBL/GenBank/DDBJ whole genome shotgun (WGS) entry which is preliminary data.</text>
</comment>
<sequence length="75" mass="8930">MAFMRRYKLDILIIAFFICYMLLASFTTHNKILELLLRIPITVLIVWLIPKRVNLDNLFGPSVHLEHGQMICYFF</sequence>
<keyword evidence="1" id="KW-1133">Transmembrane helix</keyword>
<accession>A0A3P2RL82</accession>
<name>A0A3P2RL82_WEIVI</name>
<evidence type="ECO:0000256" key="1">
    <source>
        <dbReference type="SAM" id="Phobius"/>
    </source>
</evidence>
<keyword evidence="1" id="KW-0812">Transmembrane</keyword>
<keyword evidence="1" id="KW-0472">Membrane</keyword>
<protein>
    <submittedName>
        <fullName evidence="2">Uncharacterized protein</fullName>
    </submittedName>
</protein>
<gene>
    <name evidence="2" type="ORF">D3P96_00085</name>
</gene>
<dbReference type="AlphaFoldDB" id="A0A3P2RL82"/>
<evidence type="ECO:0000313" key="3">
    <source>
        <dbReference type="Proteomes" id="UP000275836"/>
    </source>
</evidence>
<reference evidence="2 3" key="1">
    <citation type="submission" date="2018-10" db="EMBL/GenBank/DDBJ databases">
        <title>Draft genome sequence of Weissella viridescens UCO-SMC3.</title>
        <authorList>
            <person name="Garcia-Cancino A."/>
            <person name="Espinoza-Monje M."/>
            <person name="Albarracin L."/>
            <person name="Garcia-Castillo V."/>
            <person name="Campos-Martin J."/>
            <person name="Nakano Y."/>
            <person name="Guitierrez-Zamorano C."/>
            <person name="Ikeda-Ohtsubo W."/>
            <person name="Morita H."/>
            <person name="Kitazawa H."/>
            <person name="Villena J."/>
        </authorList>
    </citation>
    <scope>NUCLEOTIDE SEQUENCE [LARGE SCALE GENOMIC DNA]</scope>
    <source>
        <strain evidence="2 3">UCO-SMC3</strain>
    </source>
</reference>
<evidence type="ECO:0000313" key="2">
    <source>
        <dbReference type="EMBL" id="RRG18422.1"/>
    </source>
</evidence>
<dbReference type="Proteomes" id="UP000275836">
    <property type="component" value="Unassembled WGS sequence"/>
</dbReference>
<feature type="transmembrane region" description="Helical" evidence="1">
    <location>
        <begin position="7"/>
        <end position="26"/>
    </location>
</feature>
<dbReference type="EMBL" id="RHGY01000001">
    <property type="protein sequence ID" value="RRG18422.1"/>
    <property type="molecule type" value="Genomic_DNA"/>
</dbReference>